<dbReference type="AlphaFoldDB" id="A0A8H4AH52"/>
<feature type="compositionally biased region" description="Polar residues" evidence="1">
    <location>
        <begin position="38"/>
        <end position="54"/>
    </location>
</feature>
<dbReference type="Proteomes" id="UP000439903">
    <property type="component" value="Unassembled WGS sequence"/>
</dbReference>
<evidence type="ECO:0008006" key="4">
    <source>
        <dbReference type="Google" id="ProtNLM"/>
    </source>
</evidence>
<keyword evidence="3" id="KW-1185">Reference proteome</keyword>
<evidence type="ECO:0000313" key="3">
    <source>
        <dbReference type="Proteomes" id="UP000439903"/>
    </source>
</evidence>
<protein>
    <recommendedName>
        <fullName evidence="4">Galactose oxidase</fullName>
    </recommendedName>
</protein>
<gene>
    <name evidence="2" type="ORF">F8M41_021210</name>
</gene>
<dbReference type="OrthoDB" id="432528at2759"/>
<accession>A0A8H4AH52</accession>
<reference evidence="2 3" key="1">
    <citation type="journal article" date="2019" name="Environ. Microbiol.">
        <title>At the nexus of three kingdoms: the genome of the mycorrhizal fungus Gigaspora margarita provides insights into plant, endobacterial and fungal interactions.</title>
        <authorList>
            <person name="Venice F."/>
            <person name="Ghignone S."/>
            <person name="Salvioli di Fossalunga A."/>
            <person name="Amselem J."/>
            <person name="Novero M."/>
            <person name="Xianan X."/>
            <person name="Sedzielewska Toro K."/>
            <person name="Morin E."/>
            <person name="Lipzen A."/>
            <person name="Grigoriev I.V."/>
            <person name="Henrissat B."/>
            <person name="Martin F.M."/>
            <person name="Bonfante P."/>
        </authorList>
    </citation>
    <scope>NUCLEOTIDE SEQUENCE [LARGE SCALE GENOMIC DNA]</scope>
    <source>
        <strain evidence="2 3">BEG34</strain>
    </source>
</reference>
<name>A0A8H4AH52_GIGMA</name>
<feature type="region of interest" description="Disordered" evidence="1">
    <location>
        <begin position="38"/>
        <end position="64"/>
    </location>
</feature>
<evidence type="ECO:0000313" key="2">
    <source>
        <dbReference type="EMBL" id="KAF0495061.1"/>
    </source>
</evidence>
<organism evidence="2 3">
    <name type="scientific">Gigaspora margarita</name>
    <dbReference type="NCBI Taxonomy" id="4874"/>
    <lineage>
        <taxon>Eukaryota</taxon>
        <taxon>Fungi</taxon>
        <taxon>Fungi incertae sedis</taxon>
        <taxon>Mucoromycota</taxon>
        <taxon>Glomeromycotina</taxon>
        <taxon>Glomeromycetes</taxon>
        <taxon>Diversisporales</taxon>
        <taxon>Gigasporaceae</taxon>
        <taxon>Gigaspora</taxon>
    </lineage>
</organism>
<sequence>MVVAFGVIASTGGLHNKNVYVLDIQKYTWVGINNTAITSKGSSTSQKAQTNKAQSPSNSSSSNGLFIGICVVSVL</sequence>
<proteinExistence type="predicted"/>
<comment type="caution">
    <text evidence="2">The sequence shown here is derived from an EMBL/GenBank/DDBJ whole genome shotgun (WGS) entry which is preliminary data.</text>
</comment>
<evidence type="ECO:0000256" key="1">
    <source>
        <dbReference type="SAM" id="MobiDB-lite"/>
    </source>
</evidence>
<dbReference type="EMBL" id="WTPW01000611">
    <property type="protein sequence ID" value="KAF0495061.1"/>
    <property type="molecule type" value="Genomic_DNA"/>
</dbReference>